<dbReference type="Pfam" id="PF03466">
    <property type="entry name" value="LysR_substrate"/>
    <property type="match status" value="1"/>
</dbReference>
<dbReference type="PROSITE" id="PS50931">
    <property type="entry name" value="HTH_LYSR"/>
    <property type="match status" value="1"/>
</dbReference>
<keyword evidence="2" id="KW-0805">Transcription regulation</keyword>
<feature type="domain" description="HTH lysR-type" evidence="5">
    <location>
        <begin position="10"/>
        <end position="67"/>
    </location>
</feature>
<protein>
    <submittedName>
        <fullName evidence="6">LysR family transcriptional regulator</fullName>
    </submittedName>
</protein>
<comment type="similarity">
    <text evidence="1">Belongs to the LysR transcriptional regulatory family.</text>
</comment>
<dbReference type="InterPro" id="IPR000847">
    <property type="entry name" value="LysR_HTH_N"/>
</dbReference>
<keyword evidence="3" id="KW-0238">DNA-binding</keyword>
<evidence type="ECO:0000256" key="4">
    <source>
        <dbReference type="ARBA" id="ARBA00023163"/>
    </source>
</evidence>
<dbReference type="SUPFAM" id="SSF53850">
    <property type="entry name" value="Periplasmic binding protein-like II"/>
    <property type="match status" value="1"/>
</dbReference>
<dbReference type="Pfam" id="PF00126">
    <property type="entry name" value="HTH_1"/>
    <property type="match status" value="1"/>
</dbReference>
<evidence type="ECO:0000313" key="6">
    <source>
        <dbReference type="EMBL" id="UOE26991.1"/>
    </source>
</evidence>
<proteinExistence type="inferred from homology"/>
<dbReference type="InterPro" id="IPR036390">
    <property type="entry name" value="WH_DNA-bd_sf"/>
</dbReference>
<dbReference type="Gene3D" id="3.40.190.10">
    <property type="entry name" value="Periplasmic binding protein-like II"/>
    <property type="match status" value="2"/>
</dbReference>
<evidence type="ECO:0000259" key="5">
    <source>
        <dbReference type="PROSITE" id="PS50931"/>
    </source>
</evidence>
<name>A0ABY4AYZ5_9MICO</name>
<keyword evidence="4" id="KW-0804">Transcription</keyword>
<evidence type="ECO:0000313" key="7">
    <source>
        <dbReference type="Proteomes" id="UP000831304"/>
    </source>
</evidence>
<dbReference type="InterPro" id="IPR036388">
    <property type="entry name" value="WH-like_DNA-bd_sf"/>
</dbReference>
<dbReference type="EMBL" id="CP094533">
    <property type="protein sequence ID" value="UOE26991.1"/>
    <property type="molecule type" value="Genomic_DNA"/>
</dbReference>
<keyword evidence="7" id="KW-1185">Reference proteome</keyword>
<dbReference type="PANTHER" id="PTHR30126">
    <property type="entry name" value="HTH-TYPE TRANSCRIPTIONAL REGULATOR"/>
    <property type="match status" value="1"/>
</dbReference>
<evidence type="ECO:0000256" key="3">
    <source>
        <dbReference type="ARBA" id="ARBA00023125"/>
    </source>
</evidence>
<sequence>MSSTPQQRWPDLAVLELLVAVAEYGGLGAAARAVGMAQPNASRAIARLEAELGLDLVTRHPRGSRLTPAGAAVADWARRVLDDARELMTASAALRADRDAHLDVAASLTVAEYLAPAWLARLRRARPELEVQLRVANSAEVFALVASGSCELGFVETPRVPTGLRSVTVADDRLAVVVAPDHPWARRRLLTPAELAATPLVVREGGSGTRATLAAALERLGIPEHELAAPSLELGSNAAVRVSAAAGAGPAVLSELAVAGWITRGDLVEVPVDGLELRRRLRAVRRANARPSDAAAELVAIARRSSRPA</sequence>
<dbReference type="SUPFAM" id="SSF46785">
    <property type="entry name" value="Winged helix' DNA-binding domain"/>
    <property type="match status" value="1"/>
</dbReference>
<gene>
    <name evidence="6" type="ORF">MTP13_04185</name>
</gene>
<dbReference type="Gene3D" id="1.10.10.10">
    <property type="entry name" value="Winged helix-like DNA-binding domain superfamily/Winged helix DNA-binding domain"/>
    <property type="match status" value="1"/>
</dbReference>
<dbReference type="Proteomes" id="UP000831304">
    <property type="component" value="Chromosome"/>
</dbReference>
<evidence type="ECO:0000256" key="1">
    <source>
        <dbReference type="ARBA" id="ARBA00009437"/>
    </source>
</evidence>
<evidence type="ECO:0000256" key="2">
    <source>
        <dbReference type="ARBA" id="ARBA00023015"/>
    </source>
</evidence>
<dbReference type="InterPro" id="IPR005119">
    <property type="entry name" value="LysR_subst-bd"/>
</dbReference>
<dbReference type="PANTHER" id="PTHR30126:SF39">
    <property type="entry name" value="HTH-TYPE TRANSCRIPTIONAL REGULATOR CYSL"/>
    <property type="match status" value="1"/>
</dbReference>
<reference evidence="6 7" key="1">
    <citation type="submission" date="2022-03" db="EMBL/GenBank/DDBJ databases">
        <title>Agromyces sp. isolated from the gut of P. brevitarsis seulensis larvae.</title>
        <authorList>
            <person name="Won M."/>
            <person name="Kwon S.-W."/>
        </authorList>
    </citation>
    <scope>NUCLEOTIDE SEQUENCE [LARGE SCALE GENOMIC DNA]</scope>
    <source>
        <strain evidence="6 7">KACC 16215</strain>
    </source>
</reference>
<accession>A0ABY4AYZ5</accession>
<organism evidence="6 7">
    <name type="scientific">Agromyces soli</name>
    <dbReference type="NCBI Taxonomy" id="659012"/>
    <lineage>
        <taxon>Bacteria</taxon>
        <taxon>Bacillati</taxon>
        <taxon>Actinomycetota</taxon>
        <taxon>Actinomycetes</taxon>
        <taxon>Micrococcales</taxon>
        <taxon>Microbacteriaceae</taxon>
        <taxon>Agromyces</taxon>
    </lineage>
</organism>
<dbReference type="PRINTS" id="PR00039">
    <property type="entry name" value="HTHLYSR"/>
</dbReference>
<dbReference type="RefSeq" id="WP_243569842.1">
    <property type="nucleotide sequence ID" value="NZ_BAAARD010000011.1"/>
</dbReference>